<dbReference type="GO" id="GO:0016758">
    <property type="term" value="F:hexosyltransferase activity"/>
    <property type="evidence" value="ECO:0007669"/>
    <property type="project" value="TreeGrafter"/>
</dbReference>
<dbReference type="RefSeq" id="WP_008697679.1">
    <property type="nucleotide sequence ID" value="NZ_ANOG01000476.1"/>
</dbReference>
<dbReference type="PANTHER" id="PTHR45947:SF3">
    <property type="entry name" value="SULFOQUINOVOSYL TRANSFERASE SQD2"/>
    <property type="match status" value="1"/>
</dbReference>
<evidence type="ECO:0000313" key="2">
    <source>
        <dbReference type="EMBL" id="EMI19805.1"/>
    </source>
</evidence>
<sequence length="389" mass="43436">MLKEEFVLSLKLLIASHACALPQNQKIFAIAASKRDWDVTMVLPQQWRNEYGDLMPADLYPEFDAELVTAPVFKNGSVPLHGYWIIASKLLRKIEPDVIYSHNEPYAVSTIQWCRAAAKTGNIPFGYFSCQNLVKRYPLPFRTAEAWVYRQSSFAFPITTAVDQVHRTKGYQNASTILPLGFDAAQYFTTQDVRSRHAEADGVTTFAFVGRVVEEKGLVTLAAALGKIRELPWRLIMIGSGPYEPEVKAALSKHGVADRVQWRGFVPHAEVATFYESVDCLLLPSESRPNWTEQFGRVLVESLACGTPLIGSDSGEIPNIIRTTGGGLVFREADADDLAVQLRRMIQDPDRRAEMAATGHRYVHEHYALDRLADRFADAIEAAACVRSS</sequence>
<evidence type="ECO:0000313" key="3">
    <source>
        <dbReference type="Proteomes" id="UP000011991"/>
    </source>
</evidence>
<dbReference type="EC" id="2.4.-.-" evidence="2"/>
<dbReference type="Gene3D" id="3.40.50.2000">
    <property type="entry name" value="Glycogen Phosphorylase B"/>
    <property type="match status" value="2"/>
</dbReference>
<dbReference type="PANTHER" id="PTHR45947">
    <property type="entry name" value="SULFOQUINOVOSYL TRANSFERASE SQD2"/>
    <property type="match status" value="1"/>
</dbReference>
<dbReference type="InterPro" id="IPR001296">
    <property type="entry name" value="Glyco_trans_1"/>
</dbReference>
<reference evidence="2 3" key="1">
    <citation type="journal article" date="2013" name="Mar. Genomics">
        <title>Expression of sulfatases in Rhodopirellula baltica and the diversity of sulfatases in the genus Rhodopirellula.</title>
        <authorList>
            <person name="Wegner C.E."/>
            <person name="Richter-Heitmann T."/>
            <person name="Klindworth A."/>
            <person name="Klockow C."/>
            <person name="Richter M."/>
            <person name="Achstetter T."/>
            <person name="Glockner F.O."/>
            <person name="Harder J."/>
        </authorList>
    </citation>
    <scope>NUCLEOTIDE SEQUENCE [LARGE SCALE GENOMIC DNA]</scope>
    <source>
        <strain evidence="2 3">SM1</strain>
    </source>
</reference>
<accession>M5RKH9</accession>
<dbReference type="Pfam" id="PF00534">
    <property type="entry name" value="Glycos_transf_1"/>
    <property type="match status" value="1"/>
</dbReference>
<proteinExistence type="predicted"/>
<keyword evidence="3" id="KW-1185">Reference proteome</keyword>
<organism evidence="2 3">
    <name type="scientific">Rhodopirellula maiorica SM1</name>
    <dbReference type="NCBI Taxonomy" id="1265738"/>
    <lineage>
        <taxon>Bacteria</taxon>
        <taxon>Pseudomonadati</taxon>
        <taxon>Planctomycetota</taxon>
        <taxon>Planctomycetia</taxon>
        <taxon>Pirellulales</taxon>
        <taxon>Pirellulaceae</taxon>
        <taxon>Novipirellula</taxon>
    </lineage>
</organism>
<comment type="caution">
    <text evidence="2">The sequence shown here is derived from an EMBL/GenBank/DDBJ whole genome shotgun (WGS) entry which is preliminary data.</text>
</comment>
<dbReference type="SUPFAM" id="SSF53756">
    <property type="entry name" value="UDP-Glycosyltransferase/glycogen phosphorylase"/>
    <property type="match status" value="1"/>
</dbReference>
<dbReference type="InterPro" id="IPR050194">
    <property type="entry name" value="Glycosyltransferase_grp1"/>
</dbReference>
<keyword evidence="2" id="KW-0328">Glycosyltransferase</keyword>
<keyword evidence="2" id="KW-0808">Transferase</keyword>
<protein>
    <submittedName>
        <fullName evidence="2">Glycosyl transferase group 1</fullName>
        <ecNumber evidence="2">2.4.-.-</ecNumber>
    </submittedName>
</protein>
<name>M5RKH9_9BACT</name>
<dbReference type="PATRIC" id="fig|1265738.3.peg.3262"/>
<dbReference type="AlphaFoldDB" id="M5RKH9"/>
<evidence type="ECO:0000259" key="1">
    <source>
        <dbReference type="Pfam" id="PF00534"/>
    </source>
</evidence>
<dbReference type="CDD" id="cd03801">
    <property type="entry name" value="GT4_PimA-like"/>
    <property type="match status" value="1"/>
</dbReference>
<dbReference type="Proteomes" id="UP000011991">
    <property type="component" value="Unassembled WGS sequence"/>
</dbReference>
<dbReference type="EMBL" id="ANOG01000476">
    <property type="protein sequence ID" value="EMI19805.1"/>
    <property type="molecule type" value="Genomic_DNA"/>
</dbReference>
<gene>
    <name evidence="2" type="ORF">RMSM_03268</name>
</gene>
<feature type="domain" description="Glycosyl transferase family 1" evidence="1">
    <location>
        <begin position="193"/>
        <end position="359"/>
    </location>
</feature>